<dbReference type="KEGG" id="kng:KNAG_0F02220"/>
<dbReference type="EMBL" id="HE978319">
    <property type="protein sequence ID" value="CCK70889.1"/>
    <property type="molecule type" value="Genomic_DNA"/>
</dbReference>
<organism evidence="3 4">
    <name type="scientific">Huiozyma naganishii (strain ATCC MYA-139 / BCRC 22969 / CBS 8797 / KCTC 17520 / NBRC 10181 / NCYC 3082 / Yp74L-3)</name>
    <name type="common">Yeast</name>
    <name type="synonym">Kazachstania naganishii</name>
    <dbReference type="NCBI Taxonomy" id="1071383"/>
    <lineage>
        <taxon>Eukaryota</taxon>
        <taxon>Fungi</taxon>
        <taxon>Dikarya</taxon>
        <taxon>Ascomycota</taxon>
        <taxon>Saccharomycotina</taxon>
        <taxon>Saccharomycetes</taxon>
        <taxon>Saccharomycetales</taxon>
        <taxon>Saccharomycetaceae</taxon>
        <taxon>Huiozyma</taxon>
    </lineage>
</organism>
<feature type="transmembrane region" description="Helical" evidence="2">
    <location>
        <begin position="377"/>
        <end position="398"/>
    </location>
</feature>
<keyword evidence="2" id="KW-0812">Transmembrane</keyword>
<dbReference type="Proteomes" id="UP000006310">
    <property type="component" value="Chromosome 6"/>
</dbReference>
<keyword evidence="2" id="KW-1133">Transmembrane helix</keyword>
<feature type="compositionally biased region" description="Basic and acidic residues" evidence="1">
    <location>
        <begin position="83"/>
        <end position="100"/>
    </location>
</feature>
<reference evidence="3 4" key="1">
    <citation type="journal article" date="2011" name="Proc. Natl. Acad. Sci. U.S.A.">
        <title>Evolutionary erosion of yeast sex chromosomes by mating-type switching accidents.</title>
        <authorList>
            <person name="Gordon J.L."/>
            <person name="Armisen D."/>
            <person name="Proux-Wera E."/>
            <person name="Oheigeartaigh S.S."/>
            <person name="Byrne K.P."/>
            <person name="Wolfe K.H."/>
        </authorList>
    </citation>
    <scope>NUCLEOTIDE SEQUENCE [LARGE SCALE GENOMIC DNA]</scope>
    <source>
        <strain evidence="4">ATCC MYA-139 / BCRC 22969 / CBS 8797 / CCRC 22969 / KCTC 17520 / NBRC 10181 / NCYC 3082</strain>
    </source>
</reference>
<evidence type="ECO:0000313" key="3">
    <source>
        <dbReference type="EMBL" id="CCK70889.1"/>
    </source>
</evidence>
<evidence type="ECO:0000313" key="4">
    <source>
        <dbReference type="Proteomes" id="UP000006310"/>
    </source>
</evidence>
<protein>
    <submittedName>
        <fullName evidence="3">Uncharacterized protein</fullName>
    </submittedName>
</protein>
<dbReference type="RefSeq" id="XP_022465135.1">
    <property type="nucleotide sequence ID" value="XM_022608661.1"/>
</dbReference>
<evidence type="ECO:0000256" key="2">
    <source>
        <dbReference type="SAM" id="Phobius"/>
    </source>
</evidence>
<dbReference type="HOGENOM" id="CLU_657327_0_0_1"/>
<evidence type="ECO:0000256" key="1">
    <source>
        <dbReference type="SAM" id="MobiDB-lite"/>
    </source>
</evidence>
<feature type="region of interest" description="Disordered" evidence="1">
    <location>
        <begin position="25"/>
        <end position="126"/>
    </location>
</feature>
<gene>
    <name evidence="3" type="primary">KNAG0F02220</name>
    <name evidence="3" type="ordered locus">KNAG_0F02220</name>
</gene>
<feature type="compositionally biased region" description="Basic residues" evidence="1">
    <location>
        <begin position="108"/>
        <end position="118"/>
    </location>
</feature>
<dbReference type="AlphaFoldDB" id="J7S7C0"/>
<feature type="region of interest" description="Disordered" evidence="1">
    <location>
        <begin position="210"/>
        <end position="233"/>
    </location>
</feature>
<keyword evidence="4" id="KW-1185">Reference proteome</keyword>
<name>J7S7C0_HUIN7</name>
<feature type="transmembrane region" description="Helical" evidence="2">
    <location>
        <begin position="331"/>
        <end position="357"/>
    </location>
</feature>
<keyword evidence="2" id="KW-0472">Membrane</keyword>
<dbReference type="GeneID" id="34526604"/>
<reference evidence="4" key="2">
    <citation type="submission" date="2012-08" db="EMBL/GenBank/DDBJ databases">
        <title>Genome sequence of Kazachstania naganishii.</title>
        <authorList>
            <person name="Gordon J.L."/>
            <person name="Armisen D."/>
            <person name="Proux-Wera E."/>
            <person name="OhEigeartaigh S.S."/>
            <person name="Byrne K.P."/>
            <person name="Wolfe K.H."/>
        </authorList>
    </citation>
    <scope>NUCLEOTIDE SEQUENCE [LARGE SCALE GENOMIC DNA]</scope>
    <source>
        <strain evidence="4">ATCC MYA-139 / BCRC 22969 / CBS 8797 / CCRC 22969 / KCTC 17520 / NBRC 10181 / NCYC 3082</strain>
    </source>
</reference>
<feature type="compositionally biased region" description="Basic and acidic residues" evidence="1">
    <location>
        <begin position="222"/>
        <end position="233"/>
    </location>
</feature>
<accession>J7S7C0</accession>
<sequence length="418" mass="47179">MEGYFSSTKEETHDLQRFYRIQRGMNLSGRERRRERAAQAQQHAWDGSRPAKITNNTSRWDGTKKRLLRQTGGQRKSRGGGGGREKEMRRQQWVDSDAPKNRISRLVNNRRPRNKKKEGKKEKKGDAFAAAAVSLDGGGRCVKQKQRETETEAAFSVVFSVLFLSFFSFFDSCPMASPKIQKKGGLRAALSGPTQPISNTRQEVPVSVAAKRGKEGRRARRRQELHVSDSPDNDCRVRRGDVTPVCGKYKTTSTQWLSTGLCQSRPMFCFLLRLSSVLPSVAVSLSLCARSSETGSSPGVNKETLSKERWGGAWKGVPLSHPTSSSRSCQYWVIPAFPIFWSFVAVNGLYTITYLIVRACIIILGGRRREWQRRRRYGFCAHNIITEFSFLFVLPSHFPLAASAQYSLSPGQFFSIYK</sequence>
<proteinExistence type="predicted"/>